<dbReference type="Pfam" id="PF13616">
    <property type="entry name" value="Rotamase_3"/>
    <property type="match status" value="1"/>
</dbReference>
<keyword evidence="5 12" id="KW-1133">Transmembrane helix</keyword>
<protein>
    <recommendedName>
        <fullName evidence="9">Periplasmic chaperone PpiD</fullName>
    </recommendedName>
    <alternativeName>
        <fullName evidence="10">Periplasmic folding chaperone</fullName>
    </alternativeName>
</protein>
<gene>
    <name evidence="14" type="ordered locus">VV1108</name>
</gene>
<reference evidence="14 15" key="1">
    <citation type="journal article" date="2003" name="Genome Res.">
        <title>Comparative genome analysis of Vibrio vulnificus, a marine pathogen.</title>
        <authorList>
            <person name="Chen C.Y."/>
            <person name="Wu K.M."/>
            <person name="Chang Y.C."/>
            <person name="Chang C.H."/>
            <person name="Tsai H.C."/>
            <person name="Liao T.L."/>
            <person name="Liu Y.M."/>
            <person name="Chen H.J."/>
            <person name="Shen A.B."/>
            <person name="Li J.C."/>
            <person name="Su T.L."/>
            <person name="Shao C.P."/>
            <person name="Lee C.T."/>
            <person name="Hor L.I."/>
            <person name="Tsai S.F."/>
        </authorList>
    </citation>
    <scope>NUCLEOTIDE SEQUENCE [LARGE SCALE GENOMIC DNA]</scope>
    <source>
        <strain evidence="14 15">YJ016</strain>
    </source>
</reference>
<dbReference type="PANTHER" id="PTHR47529">
    <property type="entry name" value="PEPTIDYL-PROLYL CIS-TRANS ISOMERASE D"/>
    <property type="match status" value="1"/>
</dbReference>
<dbReference type="PROSITE" id="PS50198">
    <property type="entry name" value="PPIC_PPIASE_2"/>
    <property type="match status" value="1"/>
</dbReference>
<keyword evidence="2" id="KW-1003">Cell membrane</keyword>
<feature type="domain" description="PpiC" evidence="13">
    <location>
        <begin position="274"/>
        <end position="367"/>
    </location>
</feature>
<dbReference type="PANTHER" id="PTHR47529:SF1">
    <property type="entry name" value="PERIPLASMIC CHAPERONE PPID"/>
    <property type="match status" value="1"/>
</dbReference>
<keyword evidence="6 12" id="KW-0472">Membrane</keyword>
<dbReference type="PROSITE" id="PS01096">
    <property type="entry name" value="PPIC_PPIASE_1"/>
    <property type="match status" value="1"/>
</dbReference>
<evidence type="ECO:0000256" key="7">
    <source>
        <dbReference type="ARBA" id="ARBA00023186"/>
    </source>
</evidence>
<dbReference type="Proteomes" id="UP000002675">
    <property type="component" value="Chromosome I"/>
</dbReference>
<dbReference type="GO" id="GO:0003755">
    <property type="term" value="F:peptidyl-prolyl cis-trans isomerase activity"/>
    <property type="evidence" value="ECO:0007669"/>
    <property type="project" value="UniProtKB-KW"/>
</dbReference>
<dbReference type="InterPro" id="IPR023058">
    <property type="entry name" value="PPIase_PpiC_CS"/>
</dbReference>
<evidence type="ECO:0000256" key="12">
    <source>
        <dbReference type="SAM" id="Phobius"/>
    </source>
</evidence>
<dbReference type="InterPro" id="IPR000297">
    <property type="entry name" value="PPIase_PpiC"/>
</dbReference>
<comment type="similarity">
    <text evidence="8">Belongs to the PpiD chaperone family.</text>
</comment>
<comment type="subcellular location">
    <subcellularLocation>
        <location evidence="1">Cell inner membrane</location>
        <topology evidence="1">Single-pass type II membrane protein</topology>
        <orientation evidence="1">Periplasmic side</orientation>
    </subcellularLocation>
</comment>
<keyword evidence="3" id="KW-0997">Cell inner membrane</keyword>
<dbReference type="Pfam" id="PF13624">
    <property type="entry name" value="SurA_N_3"/>
    <property type="match status" value="1"/>
</dbReference>
<dbReference type="STRING" id="672.VV93_v1c10290"/>
<evidence type="ECO:0000256" key="10">
    <source>
        <dbReference type="ARBA" id="ARBA00042775"/>
    </source>
</evidence>
<keyword evidence="7" id="KW-0143">Chaperone</keyword>
<keyword evidence="11" id="KW-0697">Rotamase</keyword>
<dbReference type="KEGG" id="vvy:VV1108"/>
<evidence type="ECO:0000259" key="13">
    <source>
        <dbReference type="PROSITE" id="PS50198"/>
    </source>
</evidence>
<dbReference type="HOGENOM" id="CLU_023843_1_1_6"/>
<evidence type="ECO:0000256" key="8">
    <source>
        <dbReference type="ARBA" id="ARBA00038408"/>
    </source>
</evidence>
<dbReference type="InterPro" id="IPR046357">
    <property type="entry name" value="PPIase_dom_sf"/>
</dbReference>
<evidence type="ECO:0000256" key="4">
    <source>
        <dbReference type="ARBA" id="ARBA00022692"/>
    </source>
</evidence>
<evidence type="ECO:0000313" key="15">
    <source>
        <dbReference type="Proteomes" id="UP000002675"/>
    </source>
</evidence>
<dbReference type="Gene3D" id="6.10.140.970">
    <property type="match status" value="1"/>
</dbReference>
<evidence type="ECO:0000256" key="11">
    <source>
        <dbReference type="PROSITE-ProRule" id="PRU00278"/>
    </source>
</evidence>
<proteinExistence type="inferred from homology"/>
<dbReference type="AlphaFoldDB" id="Q7MMG3"/>
<dbReference type="Gene3D" id="3.10.50.40">
    <property type="match status" value="1"/>
</dbReference>
<dbReference type="eggNOG" id="COG0760">
    <property type="taxonomic scope" value="Bacteria"/>
</dbReference>
<dbReference type="InterPro" id="IPR027304">
    <property type="entry name" value="Trigger_fact/SurA_dom_sf"/>
</dbReference>
<accession>Q7MMG3</accession>
<sequence>MESSLVMMDRLREGVNSIAVKIILGLIILSFVFAGVGSYLVSGSSNSAAKVGNVEIGRGEFEMAYQNERNRMQSQLGDYFSQLLADPAYVESFRKSVLDRMINDVLLDQHAESLGLRISDAQVRSMILAMPEFQQDGKFNQDVYQATLRRAGYSPDSFAEYMRRELIRSQLLDALQTSEFTLPGEVDAEGKLFTQTRDVRTVTLNIRDFADKVTLTEEDIQKYYDENKSRFTRPEQVKVSYIELAADSLKQQITISDDEVKQYYQEHLDKYSSEEKRRVAHILIEGDDQAKAQAILDELNAGADFAALAQDKSDDFGSADNGGELGWIERGVMDPAFEEAAFALKNVGDVTGLVKSDFGYHIIKLEELKEPVVKPFSDVAAQIKQEMIDQKAVDQFYELQSELEKVAFEYPDSLEEASKAVGQQVKHTDFISQVDAPEILRTPAVTQAITSPEVKLDGLNSEAIEIAPEHIIVVRVDDARDETVLPLTEVQDQVAAELSQVKGEQQALELGTEVVTALKAGNTAILQEKGLSFGELEKIDRRSPLAQTVFAMAKPAAGNAVYGQSKDMEGNVVVVALEKVEESLEPVLAQQISVQLQRVSAQRDLSSIVAILRANTDIEYFVVSN</sequence>
<keyword evidence="4 12" id="KW-0812">Transmembrane</keyword>
<evidence type="ECO:0000256" key="9">
    <source>
        <dbReference type="ARBA" id="ARBA00040743"/>
    </source>
</evidence>
<dbReference type="GO" id="GO:0005886">
    <property type="term" value="C:plasma membrane"/>
    <property type="evidence" value="ECO:0007669"/>
    <property type="project" value="UniProtKB-SubCell"/>
</dbReference>
<dbReference type="NCBIfam" id="NF008054">
    <property type="entry name" value="PRK10788.1"/>
    <property type="match status" value="1"/>
</dbReference>
<evidence type="ECO:0000256" key="5">
    <source>
        <dbReference type="ARBA" id="ARBA00022989"/>
    </source>
</evidence>
<organism evidence="14 15">
    <name type="scientific">Vibrio vulnificus (strain YJ016)</name>
    <dbReference type="NCBI Taxonomy" id="196600"/>
    <lineage>
        <taxon>Bacteria</taxon>
        <taxon>Pseudomonadati</taxon>
        <taxon>Pseudomonadota</taxon>
        <taxon>Gammaproteobacteria</taxon>
        <taxon>Vibrionales</taxon>
        <taxon>Vibrionaceae</taxon>
        <taxon>Vibrio</taxon>
    </lineage>
</organism>
<feature type="transmembrane region" description="Helical" evidence="12">
    <location>
        <begin position="20"/>
        <end position="41"/>
    </location>
</feature>
<evidence type="ECO:0000256" key="3">
    <source>
        <dbReference type="ARBA" id="ARBA00022519"/>
    </source>
</evidence>
<evidence type="ECO:0000313" key="14">
    <source>
        <dbReference type="EMBL" id="BAC93872.1"/>
    </source>
</evidence>
<name>Q7MMG3_VIBVY</name>
<dbReference type="SUPFAM" id="SSF109998">
    <property type="entry name" value="Triger factor/SurA peptide-binding domain-like"/>
    <property type="match status" value="1"/>
</dbReference>
<dbReference type="EMBL" id="BA000037">
    <property type="protein sequence ID" value="BAC93872.1"/>
    <property type="molecule type" value="Genomic_DNA"/>
</dbReference>
<evidence type="ECO:0000256" key="6">
    <source>
        <dbReference type="ARBA" id="ARBA00023136"/>
    </source>
</evidence>
<evidence type="ECO:0000256" key="1">
    <source>
        <dbReference type="ARBA" id="ARBA00004382"/>
    </source>
</evidence>
<dbReference type="Gene3D" id="1.10.4030.10">
    <property type="entry name" value="Porin chaperone SurA, peptide-binding domain"/>
    <property type="match status" value="1"/>
</dbReference>
<keyword evidence="11 14" id="KW-0413">Isomerase</keyword>
<dbReference type="SUPFAM" id="SSF54534">
    <property type="entry name" value="FKBP-like"/>
    <property type="match status" value="1"/>
</dbReference>
<evidence type="ECO:0000256" key="2">
    <source>
        <dbReference type="ARBA" id="ARBA00022475"/>
    </source>
</evidence>
<dbReference type="InterPro" id="IPR052029">
    <property type="entry name" value="PpiD_chaperone"/>
</dbReference>